<evidence type="ECO:0000313" key="4">
    <source>
        <dbReference type="Proteomes" id="UP001326715"/>
    </source>
</evidence>
<dbReference type="EMBL" id="FPIZ01000024">
    <property type="protein sequence ID" value="SFW84491.1"/>
    <property type="molecule type" value="Genomic_DNA"/>
</dbReference>
<reference evidence="1 3" key="1">
    <citation type="submission" date="2016-11" db="EMBL/GenBank/DDBJ databases">
        <authorList>
            <person name="Jaros S."/>
            <person name="Januszkiewicz K."/>
            <person name="Wedrychowicz H."/>
        </authorList>
    </citation>
    <scope>NUCLEOTIDE SEQUENCE [LARGE SCALE GENOMIC DNA]</scope>
    <source>
        <strain evidence="1 3">DSM 784</strain>
    </source>
</reference>
<sequence>MLVTQNPVEILRQYILRYIDEDPEEFVRKFAEFKEWRENPPMLNLKKERKRDVVR</sequence>
<protein>
    <submittedName>
        <fullName evidence="1">Uncharacterized protein</fullName>
    </submittedName>
</protein>
<name>A0A1K1SJF8_9BACT</name>
<evidence type="ECO:0000313" key="3">
    <source>
        <dbReference type="Proteomes" id="UP000183788"/>
    </source>
</evidence>
<proteinExistence type="predicted"/>
<dbReference type="RefSeq" id="WP_177318707.1">
    <property type="nucleotide sequence ID" value="NZ_CP139972.1"/>
</dbReference>
<reference evidence="2 4" key="2">
    <citation type="submission" date="2023-11" db="EMBL/GenBank/DDBJ databases">
        <title>MicrobeMod: A computational toolkit for identifying prokaryotic methylation and restriction-modification with nanopore sequencing.</title>
        <authorList>
            <person name="Crits-Christoph A."/>
            <person name="Kang S.C."/>
            <person name="Lee H."/>
            <person name="Ostrov N."/>
        </authorList>
    </citation>
    <scope>NUCLEOTIDE SEQUENCE [LARGE SCALE GENOMIC DNA]</scope>
    <source>
        <strain evidence="2 4">ATCC 23090</strain>
    </source>
</reference>
<evidence type="ECO:0000313" key="2">
    <source>
        <dbReference type="EMBL" id="WQG89884.1"/>
    </source>
</evidence>
<keyword evidence="4" id="KW-1185">Reference proteome</keyword>
<dbReference type="AlphaFoldDB" id="A0A1K1SJF8"/>
<dbReference type="Proteomes" id="UP001326715">
    <property type="component" value="Chromosome"/>
</dbReference>
<organism evidence="1 3">
    <name type="scientific">Chitinophaga sancti</name>
    <dbReference type="NCBI Taxonomy" id="1004"/>
    <lineage>
        <taxon>Bacteria</taxon>
        <taxon>Pseudomonadati</taxon>
        <taxon>Bacteroidota</taxon>
        <taxon>Chitinophagia</taxon>
        <taxon>Chitinophagales</taxon>
        <taxon>Chitinophagaceae</taxon>
        <taxon>Chitinophaga</taxon>
    </lineage>
</organism>
<evidence type="ECO:0000313" key="1">
    <source>
        <dbReference type="EMBL" id="SFW84491.1"/>
    </source>
</evidence>
<dbReference type="EMBL" id="CP140154">
    <property type="protein sequence ID" value="WQG89884.1"/>
    <property type="molecule type" value="Genomic_DNA"/>
</dbReference>
<gene>
    <name evidence="1" type="ORF">SAMN05661012_05564</name>
    <name evidence="2" type="ORF">SR876_00115</name>
</gene>
<accession>A0A1K1SJF8</accession>
<dbReference type="Proteomes" id="UP000183788">
    <property type="component" value="Unassembled WGS sequence"/>
</dbReference>